<evidence type="ECO:0000256" key="2">
    <source>
        <dbReference type="ARBA" id="ARBA00023125"/>
    </source>
</evidence>
<keyword evidence="3" id="KW-0804">Transcription</keyword>
<organism evidence="6 7">
    <name type="scientific">Stenotrophomonas rhizophila</name>
    <dbReference type="NCBI Taxonomy" id="216778"/>
    <lineage>
        <taxon>Bacteria</taxon>
        <taxon>Pseudomonadati</taxon>
        <taxon>Pseudomonadota</taxon>
        <taxon>Gammaproteobacteria</taxon>
        <taxon>Lysobacterales</taxon>
        <taxon>Lysobacteraceae</taxon>
        <taxon>Stenotrophomonas</taxon>
    </lineage>
</organism>
<keyword evidence="1" id="KW-0805">Transcription regulation</keyword>
<dbReference type="EMBL" id="RCDC01000004">
    <property type="protein sequence ID" value="RLK57648.1"/>
    <property type="molecule type" value="Genomic_DNA"/>
</dbReference>
<evidence type="ECO:0000256" key="3">
    <source>
        <dbReference type="ARBA" id="ARBA00023163"/>
    </source>
</evidence>
<comment type="caution">
    <text evidence="6">The sequence shown here is derived from an EMBL/GenBank/DDBJ whole genome shotgun (WGS) entry which is preliminary data.</text>
</comment>
<accession>A0A498CHV4</accession>
<dbReference type="PROSITE" id="PS50977">
    <property type="entry name" value="HTH_TETR_2"/>
    <property type="match status" value="1"/>
</dbReference>
<dbReference type="Gene3D" id="1.10.357.10">
    <property type="entry name" value="Tetracycline Repressor, domain 2"/>
    <property type="match status" value="1"/>
</dbReference>
<dbReference type="InterPro" id="IPR001647">
    <property type="entry name" value="HTH_TetR"/>
</dbReference>
<dbReference type="RefSeq" id="WP_121040544.1">
    <property type="nucleotide sequence ID" value="NZ_RCDC01000004.1"/>
</dbReference>
<evidence type="ECO:0000313" key="7">
    <source>
        <dbReference type="Proteomes" id="UP000274786"/>
    </source>
</evidence>
<evidence type="ECO:0000313" key="6">
    <source>
        <dbReference type="EMBL" id="RLK57648.1"/>
    </source>
</evidence>
<proteinExistence type="predicted"/>
<dbReference type="SUPFAM" id="SSF46689">
    <property type="entry name" value="Homeodomain-like"/>
    <property type="match status" value="1"/>
</dbReference>
<feature type="DNA-binding region" description="H-T-H motif" evidence="4">
    <location>
        <begin position="32"/>
        <end position="51"/>
    </location>
</feature>
<dbReference type="SUPFAM" id="SSF48498">
    <property type="entry name" value="Tetracyclin repressor-like, C-terminal domain"/>
    <property type="match status" value="1"/>
</dbReference>
<dbReference type="GO" id="GO:0003677">
    <property type="term" value="F:DNA binding"/>
    <property type="evidence" value="ECO:0007669"/>
    <property type="project" value="UniProtKB-UniRule"/>
</dbReference>
<dbReference type="InterPro" id="IPR009057">
    <property type="entry name" value="Homeodomain-like_sf"/>
</dbReference>
<gene>
    <name evidence="6" type="ORF">BCL79_2059</name>
</gene>
<dbReference type="Pfam" id="PF00440">
    <property type="entry name" value="TetR_N"/>
    <property type="match status" value="1"/>
</dbReference>
<name>A0A498CHV4_9GAMM</name>
<evidence type="ECO:0000256" key="1">
    <source>
        <dbReference type="ARBA" id="ARBA00023015"/>
    </source>
</evidence>
<dbReference type="Proteomes" id="UP000274786">
    <property type="component" value="Unassembled WGS sequence"/>
</dbReference>
<sequence length="200" mass="21606">MAQRGRPRRFDRDVALQAMMEVFWARGYEGAQLVDLTAAAGIAPPSFYAAFGSKEAAFCEAVDHYIATVGANPRQALDSGATLRDGVEGMLRASIDVALSARPGGCLLILGVVNCLPENETARGYLRAARDKTRELIRARLERARTAGELPSRFDTLQCAAFLHGVTQMISFHARDGANRAELEALIAPALRALSFNVQA</sequence>
<keyword evidence="2 4" id="KW-0238">DNA-binding</keyword>
<dbReference type="Gene3D" id="1.10.10.60">
    <property type="entry name" value="Homeodomain-like"/>
    <property type="match status" value="1"/>
</dbReference>
<dbReference type="PANTHER" id="PTHR47506">
    <property type="entry name" value="TRANSCRIPTIONAL REGULATORY PROTEIN"/>
    <property type="match status" value="1"/>
</dbReference>
<feature type="domain" description="HTH tetR-type" evidence="5">
    <location>
        <begin position="9"/>
        <end position="69"/>
    </location>
</feature>
<protein>
    <submittedName>
        <fullName evidence="6">TetR family transcriptional regulator</fullName>
    </submittedName>
</protein>
<dbReference type="AlphaFoldDB" id="A0A498CHV4"/>
<dbReference type="PANTHER" id="PTHR47506:SF1">
    <property type="entry name" value="HTH-TYPE TRANSCRIPTIONAL REGULATOR YJDC"/>
    <property type="match status" value="1"/>
</dbReference>
<reference evidence="6 7" key="1">
    <citation type="submission" date="2018-10" db="EMBL/GenBank/DDBJ databases">
        <title>Comparative analysis of microorganisms from saline springs in Andes Mountain Range, Colombia.</title>
        <authorList>
            <person name="Rubin E."/>
        </authorList>
    </citation>
    <scope>NUCLEOTIDE SEQUENCE [LARGE SCALE GENOMIC DNA]</scope>
    <source>
        <strain evidence="6 7">USBA GBX 843</strain>
    </source>
</reference>
<evidence type="ECO:0000259" key="5">
    <source>
        <dbReference type="PROSITE" id="PS50977"/>
    </source>
</evidence>
<dbReference type="InterPro" id="IPR036271">
    <property type="entry name" value="Tet_transcr_reg_TetR-rel_C_sf"/>
</dbReference>
<evidence type="ECO:0000256" key="4">
    <source>
        <dbReference type="PROSITE-ProRule" id="PRU00335"/>
    </source>
</evidence>
<dbReference type="OrthoDB" id="270177at2"/>
<dbReference type="InterPro" id="IPR011075">
    <property type="entry name" value="TetR_C"/>
</dbReference>
<dbReference type="Pfam" id="PF16925">
    <property type="entry name" value="TetR_C_13"/>
    <property type="match status" value="1"/>
</dbReference>